<reference evidence="10 11" key="1">
    <citation type="submission" date="2019-12" db="EMBL/GenBank/DDBJ databases">
        <title>Paenibacillus sp. nov. sp. isolated from soil.</title>
        <authorList>
            <person name="Kim J."/>
            <person name="Jeong S.E."/>
            <person name="Jung H.S."/>
            <person name="Jeon C.O."/>
        </authorList>
    </citation>
    <scope>NUCLEOTIDE SEQUENCE [LARGE SCALE GENOMIC DNA]</scope>
    <source>
        <strain evidence="10 11">5J-6</strain>
    </source>
</reference>
<dbReference type="GO" id="GO:0016020">
    <property type="term" value="C:membrane"/>
    <property type="evidence" value="ECO:0007669"/>
    <property type="project" value="UniProtKB-SubCell"/>
</dbReference>
<gene>
    <name evidence="10" type="ORF">GQF01_11610</name>
</gene>
<dbReference type="NCBIfam" id="TIGR02887">
    <property type="entry name" value="spore_ger_x_C"/>
    <property type="match status" value="1"/>
</dbReference>
<feature type="domain" description="Spore germination protein N-terminal" evidence="9">
    <location>
        <begin position="25"/>
        <end position="199"/>
    </location>
</feature>
<evidence type="ECO:0000256" key="2">
    <source>
        <dbReference type="ARBA" id="ARBA00007886"/>
    </source>
</evidence>
<keyword evidence="7" id="KW-0449">Lipoprotein</keyword>
<dbReference type="GO" id="GO:0009847">
    <property type="term" value="P:spore germination"/>
    <property type="evidence" value="ECO:0007669"/>
    <property type="project" value="InterPro"/>
</dbReference>
<dbReference type="EMBL" id="WTUZ01000015">
    <property type="protein sequence ID" value="MZQ82748.1"/>
    <property type="molecule type" value="Genomic_DNA"/>
</dbReference>
<evidence type="ECO:0000259" key="9">
    <source>
        <dbReference type="Pfam" id="PF25198"/>
    </source>
</evidence>
<dbReference type="PANTHER" id="PTHR35789">
    <property type="entry name" value="SPORE GERMINATION PROTEIN B3"/>
    <property type="match status" value="1"/>
</dbReference>
<evidence type="ECO:0000256" key="3">
    <source>
        <dbReference type="ARBA" id="ARBA00022544"/>
    </source>
</evidence>
<evidence type="ECO:0000256" key="7">
    <source>
        <dbReference type="ARBA" id="ARBA00023288"/>
    </source>
</evidence>
<dbReference type="InterPro" id="IPR057336">
    <property type="entry name" value="GerAC_N"/>
</dbReference>
<keyword evidence="3" id="KW-0309">Germination</keyword>
<dbReference type="PANTHER" id="PTHR35789:SF1">
    <property type="entry name" value="SPORE GERMINATION PROTEIN B3"/>
    <property type="match status" value="1"/>
</dbReference>
<evidence type="ECO:0000256" key="6">
    <source>
        <dbReference type="ARBA" id="ARBA00023139"/>
    </source>
</evidence>
<dbReference type="Pfam" id="PF05504">
    <property type="entry name" value="Spore_GerAC"/>
    <property type="match status" value="1"/>
</dbReference>
<comment type="similarity">
    <text evidence="2">Belongs to the GerABKC lipoprotein family.</text>
</comment>
<evidence type="ECO:0000256" key="1">
    <source>
        <dbReference type="ARBA" id="ARBA00004635"/>
    </source>
</evidence>
<dbReference type="AlphaFoldDB" id="A0A6L8UWY4"/>
<keyword evidence="4" id="KW-0732">Signal</keyword>
<comment type="subcellular location">
    <subcellularLocation>
        <location evidence="1">Membrane</location>
        <topology evidence="1">Lipid-anchor</topology>
    </subcellularLocation>
</comment>
<dbReference type="InterPro" id="IPR038501">
    <property type="entry name" value="Spore_GerAC_C_sf"/>
</dbReference>
<dbReference type="InterPro" id="IPR008844">
    <property type="entry name" value="Spore_GerAC-like"/>
</dbReference>
<evidence type="ECO:0000259" key="8">
    <source>
        <dbReference type="Pfam" id="PF05504"/>
    </source>
</evidence>
<feature type="domain" description="Spore germination GerAC-like C-terminal" evidence="8">
    <location>
        <begin position="208"/>
        <end position="377"/>
    </location>
</feature>
<dbReference type="RefSeq" id="WP_161406931.1">
    <property type="nucleotide sequence ID" value="NZ_WTUZ01000015.1"/>
</dbReference>
<dbReference type="InterPro" id="IPR046953">
    <property type="entry name" value="Spore_GerAC-like_C"/>
</dbReference>
<evidence type="ECO:0000256" key="5">
    <source>
        <dbReference type="ARBA" id="ARBA00023136"/>
    </source>
</evidence>
<dbReference type="Proteomes" id="UP000481087">
    <property type="component" value="Unassembled WGS sequence"/>
</dbReference>
<sequence length="393" mass="44858">MKQRTRRTAFFLFFLSFLVLPGCWDKREIEQIGMVAGIALDQGDDTSNHRIEMTQQFVNTTVGSKEGVTKGYFNLTDGGSNIFEIIRRTSTRTDRSPYYTHLKVIILSDKITSSAHLLDLMNFFQRDHEMRRTVRVYFSKGPAITILEKKTENNEVPSFNIFYKSRNHYKTLEMPRQVTLGEMSVNLSNQQSFLVQVIDLSNGSEMHGAAIVSGKKKRLVGWLTKEEVSGVNFILGTKHGSRGGVLTVTDKKTKKDLIYEVNHIATKIKPQVDGGQITFHVSIDTEGRLGEDWTVNDALDEDFIKKTDELVADEIKRIAEQGIAKIKDTYKVDVAGFGEDFRIKNYQEWKKVKDDWDEAFSRSNVEIDAKVHIREFGSKGRKVPKTPESKDKK</sequence>
<name>A0A6L8UWY4_9BACL</name>
<accession>A0A6L8UWY4</accession>
<comment type="caution">
    <text evidence="10">The sequence shown here is derived from an EMBL/GenBank/DDBJ whole genome shotgun (WGS) entry which is preliminary data.</text>
</comment>
<keyword evidence="6" id="KW-0564">Palmitate</keyword>
<organism evidence="10 11">
    <name type="scientific">Paenibacillus silvestris</name>
    <dbReference type="NCBI Taxonomy" id="2606219"/>
    <lineage>
        <taxon>Bacteria</taxon>
        <taxon>Bacillati</taxon>
        <taxon>Bacillota</taxon>
        <taxon>Bacilli</taxon>
        <taxon>Bacillales</taxon>
        <taxon>Paenibacillaceae</taxon>
        <taxon>Paenibacillus</taxon>
    </lineage>
</organism>
<evidence type="ECO:0000256" key="4">
    <source>
        <dbReference type="ARBA" id="ARBA00022729"/>
    </source>
</evidence>
<evidence type="ECO:0000313" key="10">
    <source>
        <dbReference type="EMBL" id="MZQ82748.1"/>
    </source>
</evidence>
<keyword evidence="11" id="KW-1185">Reference proteome</keyword>
<dbReference type="Gene3D" id="3.30.300.210">
    <property type="entry name" value="Nutrient germinant receptor protein C, domain 3"/>
    <property type="match status" value="1"/>
</dbReference>
<protein>
    <submittedName>
        <fullName evidence="10">Ger(X)C family spore germination protein</fullName>
    </submittedName>
</protein>
<dbReference type="Pfam" id="PF25198">
    <property type="entry name" value="Spore_GerAC_N"/>
    <property type="match status" value="1"/>
</dbReference>
<evidence type="ECO:0000313" key="11">
    <source>
        <dbReference type="Proteomes" id="UP000481087"/>
    </source>
</evidence>
<keyword evidence="5" id="KW-0472">Membrane</keyword>
<proteinExistence type="inferred from homology"/>